<name>E6LGP1_ENTI1</name>
<keyword evidence="2" id="KW-0456">Lyase</keyword>
<dbReference type="Proteomes" id="UP000010296">
    <property type="component" value="Unassembled WGS sequence"/>
</dbReference>
<dbReference type="PATRIC" id="fig|888064.11.peg.2313"/>
<evidence type="ECO:0000313" key="3">
    <source>
        <dbReference type="Proteomes" id="UP000010296"/>
    </source>
</evidence>
<sequence>MKKGLMIVNLGTPDEANPQKVKEFLASFLSDQRAIKMPRLLWQAILHGMIMQVRPKKSAALYQKIWTENGSPFLFSNTPRHRQPQFKKHYQIYK</sequence>
<dbReference type="AlphaFoldDB" id="E6LGP1"/>
<dbReference type="STRING" id="888064.HMPREF9088_1531"/>
<keyword evidence="3" id="KW-1185">Reference proteome</keyword>
<dbReference type="GO" id="GO:0006783">
    <property type="term" value="P:heme biosynthetic process"/>
    <property type="evidence" value="ECO:0007669"/>
    <property type="project" value="InterPro"/>
</dbReference>
<reference evidence="2 3" key="1">
    <citation type="submission" date="2010-12" db="EMBL/GenBank/DDBJ databases">
        <authorList>
            <person name="Muzny D."/>
            <person name="Qin X."/>
            <person name="Deng J."/>
            <person name="Jiang H."/>
            <person name="Liu Y."/>
            <person name="Qu J."/>
            <person name="Song X.-Z."/>
            <person name="Zhang L."/>
            <person name="Thornton R."/>
            <person name="Coyle M."/>
            <person name="Francisco L."/>
            <person name="Jackson L."/>
            <person name="Javaid M."/>
            <person name="Korchina V."/>
            <person name="Kovar C."/>
            <person name="Mata R."/>
            <person name="Mathew T."/>
            <person name="Ngo R."/>
            <person name="Nguyen L."/>
            <person name="Nguyen N."/>
            <person name="Okwuonu G."/>
            <person name="Ongeri F."/>
            <person name="Pham C."/>
            <person name="Simmons D."/>
            <person name="Wilczek-Boney K."/>
            <person name="Hale W."/>
            <person name="Jakkamsetti A."/>
            <person name="Pham P."/>
            <person name="Ruth R."/>
            <person name="San Lucas F."/>
            <person name="Warren J."/>
            <person name="Zhang J."/>
            <person name="Zhao Z."/>
            <person name="Zhou C."/>
            <person name="Zhu D."/>
            <person name="Lee S."/>
            <person name="Bess C."/>
            <person name="Blankenburg K."/>
            <person name="Forbes L."/>
            <person name="Fu Q."/>
            <person name="Gubbala S."/>
            <person name="Hirani K."/>
            <person name="Jayaseelan J.C."/>
            <person name="Lara F."/>
            <person name="Munidasa M."/>
            <person name="Palculict T."/>
            <person name="Patil S."/>
            <person name="Pu L.-L."/>
            <person name="Saada N."/>
            <person name="Tang L."/>
            <person name="Weissenberger G."/>
            <person name="Zhu Y."/>
            <person name="Hemphill L."/>
            <person name="Shang Y."/>
            <person name="Youmans B."/>
            <person name="Ayvaz T."/>
            <person name="Ross M."/>
            <person name="Santibanez J."/>
            <person name="Aqrawi P."/>
            <person name="Gross S."/>
            <person name="Joshi V."/>
            <person name="Fowler G."/>
            <person name="Nazareth L."/>
            <person name="Reid J."/>
            <person name="Worley K."/>
            <person name="Petrosino J."/>
            <person name="Highlander S."/>
            <person name="Gibbs R."/>
        </authorList>
    </citation>
    <scope>NUCLEOTIDE SEQUENCE [LARGE SCALE GENOMIC DNA]</scope>
    <source>
        <strain evidence="3">DSM 15952 / CCUG 50447 / LMG 22039 / TP 1.5</strain>
    </source>
</reference>
<gene>
    <name evidence="2" type="primary">hemH</name>
    <name evidence="2" type="ORF">HMPREF9088_1531</name>
</gene>
<dbReference type="EMBL" id="AEPV01000064">
    <property type="protein sequence ID" value="EFU73652.1"/>
    <property type="molecule type" value="Genomic_DNA"/>
</dbReference>
<dbReference type="GO" id="GO:0004325">
    <property type="term" value="F:ferrochelatase activity"/>
    <property type="evidence" value="ECO:0007669"/>
    <property type="project" value="InterPro"/>
</dbReference>
<evidence type="ECO:0000256" key="1">
    <source>
        <dbReference type="RuleBase" id="RU004185"/>
    </source>
</evidence>
<evidence type="ECO:0000313" key="2">
    <source>
        <dbReference type="EMBL" id="EFU73652.1"/>
    </source>
</evidence>
<dbReference type="SUPFAM" id="SSF53800">
    <property type="entry name" value="Chelatase"/>
    <property type="match status" value="1"/>
</dbReference>
<dbReference type="HOGENOM" id="CLU_2381695_0_0_9"/>
<dbReference type="PANTHER" id="PTHR11108:SF1">
    <property type="entry name" value="FERROCHELATASE, MITOCHONDRIAL"/>
    <property type="match status" value="1"/>
</dbReference>
<protein>
    <submittedName>
        <fullName evidence="2">Ferrochelatase 2 family protein</fullName>
        <ecNumber evidence="2">4.99.1.1</ecNumber>
    </submittedName>
</protein>
<dbReference type="eggNOG" id="COG0276">
    <property type="taxonomic scope" value="Bacteria"/>
</dbReference>
<comment type="similarity">
    <text evidence="1">Belongs to the ferrochelatase family.</text>
</comment>
<organism evidence="2 3">
    <name type="scientific">Enterococcus italicus (strain DSM 15952 / CCUG 50447 / LMG 22039 / TP 1.5)</name>
    <dbReference type="NCBI Taxonomy" id="888064"/>
    <lineage>
        <taxon>Bacteria</taxon>
        <taxon>Bacillati</taxon>
        <taxon>Bacillota</taxon>
        <taxon>Bacilli</taxon>
        <taxon>Lactobacillales</taxon>
        <taxon>Enterococcaceae</taxon>
        <taxon>Enterococcus</taxon>
    </lineage>
</organism>
<dbReference type="Pfam" id="PF00762">
    <property type="entry name" value="Ferrochelatase"/>
    <property type="match status" value="1"/>
</dbReference>
<dbReference type="PANTHER" id="PTHR11108">
    <property type="entry name" value="FERROCHELATASE"/>
    <property type="match status" value="1"/>
</dbReference>
<accession>E6LGP1</accession>
<dbReference type="InterPro" id="IPR001015">
    <property type="entry name" value="Ferrochelatase"/>
</dbReference>
<dbReference type="EC" id="4.99.1.1" evidence="2"/>
<dbReference type="Gene3D" id="3.40.50.1400">
    <property type="match status" value="1"/>
</dbReference>
<comment type="caution">
    <text evidence="2">The sequence shown here is derived from an EMBL/GenBank/DDBJ whole genome shotgun (WGS) entry which is preliminary data.</text>
</comment>
<proteinExistence type="inferred from homology"/>